<feature type="domain" description="N-acetyltransferase" evidence="1">
    <location>
        <begin position="21"/>
        <end position="179"/>
    </location>
</feature>
<evidence type="ECO:0000313" key="3">
    <source>
        <dbReference type="Proteomes" id="UP000730482"/>
    </source>
</evidence>
<dbReference type="Gene3D" id="3.40.630.30">
    <property type="match status" value="1"/>
</dbReference>
<organism evidence="2 3">
    <name type="scientific">Catenulispora pinistramenti</name>
    <dbReference type="NCBI Taxonomy" id="2705254"/>
    <lineage>
        <taxon>Bacteria</taxon>
        <taxon>Bacillati</taxon>
        <taxon>Actinomycetota</taxon>
        <taxon>Actinomycetes</taxon>
        <taxon>Catenulisporales</taxon>
        <taxon>Catenulisporaceae</taxon>
        <taxon>Catenulispora</taxon>
    </lineage>
</organism>
<dbReference type="SUPFAM" id="SSF55729">
    <property type="entry name" value="Acyl-CoA N-acyltransferases (Nat)"/>
    <property type="match status" value="1"/>
</dbReference>
<protein>
    <submittedName>
        <fullName evidence="2">GNAT family N-acetyltransferase</fullName>
    </submittedName>
</protein>
<dbReference type="InterPro" id="IPR016181">
    <property type="entry name" value="Acyl_CoA_acyltransferase"/>
</dbReference>
<gene>
    <name evidence="2" type="ORF">KGQ19_12220</name>
</gene>
<sequence length="179" mass="19200">MSEPVSPFAEYLPSPVSRAAAVVPALAEAVGDDLGALAEVQVEARGGVVSDWTGRIGRTLGDKRSMVVVARVGAEVAGYANVIHLAVHAGDGAPEGHYLMGVSVVPRWRRRGIGDALTRWRMAWVWEREPDVWCFISAANPASIDLHLGLGFVEVRRAPVLQGVPFDCGEGVLLRARRP</sequence>
<dbReference type="Pfam" id="PF00583">
    <property type="entry name" value="Acetyltransf_1"/>
    <property type="match status" value="1"/>
</dbReference>
<reference evidence="2 3" key="1">
    <citation type="submission" date="2020-02" db="EMBL/GenBank/DDBJ databases">
        <title>Acidophilic actinobacteria isolated from forest soil.</title>
        <authorList>
            <person name="Golinska P."/>
        </authorList>
    </citation>
    <scope>NUCLEOTIDE SEQUENCE [LARGE SCALE GENOMIC DNA]</scope>
    <source>
        <strain evidence="2 3">NL8</strain>
    </source>
</reference>
<evidence type="ECO:0000259" key="1">
    <source>
        <dbReference type="PROSITE" id="PS51186"/>
    </source>
</evidence>
<dbReference type="EMBL" id="JAAFYZ010000031">
    <property type="protein sequence ID" value="MBS2547637.1"/>
    <property type="molecule type" value="Genomic_DNA"/>
</dbReference>
<accession>A0ABS5KNP0</accession>
<dbReference type="InterPro" id="IPR000182">
    <property type="entry name" value="GNAT_dom"/>
</dbReference>
<keyword evidence="3" id="KW-1185">Reference proteome</keyword>
<dbReference type="CDD" id="cd04301">
    <property type="entry name" value="NAT_SF"/>
    <property type="match status" value="1"/>
</dbReference>
<dbReference type="Proteomes" id="UP000730482">
    <property type="component" value="Unassembled WGS sequence"/>
</dbReference>
<evidence type="ECO:0000313" key="2">
    <source>
        <dbReference type="EMBL" id="MBS2547637.1"/>
    </source>
</evidence>
<comment type="caution">
    <text evidence="2">The sequence shown here is derived from an EMBL/GenBank/DDBJ whole genome shotgun (WGS) entry which is preliminary data.</text>
</comment>
<dbReference type="RefSeq" id="WP_212009218.1">
    <property type="nucleotide sequence ID" value="NZ_JAAFYZ010000031.1"/>
</dbReference>
<dbReference type="PROSITE" id="PS51186">
    <property type="entry name" value="GNAT"/>
    <property type="match status" value="1"/>
</dbReference>
<proteinExistence type="predicted"/>
<dbReference type="PANTHER" id="PTHR43072">
    <property type="entry name" value="N-ACETYLTRANSFERASE"/>
    <property type="match status" value="1"/>
</dbReference>
<name>A0ABS5KNP0_9ACTN</name>